<feature type="domain" description="C-type lectin" evidence="2">
    <location>
        <begin position="29"/>
        <end position="143"/>
    </location>
</feature>
<evidence type="ECO:0000313" key="4">
    <source>
        <dbReference type="Proteomes" id="UP001187315"/>
    </source>
</evidence>
<gene>
    <name evidence="3" type="ORF">Q7C36_000374</name>
</gene>
<dbReference type="InterPro" id="IPR016186">
    <property type="entry name" value="C-type_lectin-like/link_sf"/>
</dbReference>
<dbReference type="SUPFAM" id="SSF56436">
    <property type="entry name" value="C-type lectin-like"/>
    <property type="match status" value="2"/>
</dbReference>
<dbReference type="PANTHER" id="PTHR45784">
    <property type="entry name" value="C-TYPE LECTIN DOMAIN FAMILY 20 MEMBER A-RELATED"/>
    <property type="match status" value="1"/>
</dbReference>
<accession>A0AA88T910</accession>
<evidence type="ECO:0000256" key="1">
    <source>
        <dbReference type="SAM" id="SignalP"/>
    </source>
</evidence>
<reference evidence="3" key="1">
    <citation type="submission" date="2023-08" db="EMBL/GenBank/DDBJ databases">
        <title>Pelteobagrus vachellii genome.</title>
        <authorList>
            <person name="Liu H."/>
        </authorList>
    </citation>
    <scope>NUCLEOTIDE SEQUENCE</scope>
    <source>
        <strain evidence="3">PRFRI_2022a</strain>
        <tissue evidence="3">Muscle</tissue>
    </source>
</reference>
<dbReference type="SMART" id="SM00034">
    <property type="entry name" value="CLECT"/>
    <property type="match status" value="2"/>
</dbReference>
<organism evidence="3 4">
    <name type="scientific">Tachysurus vachellii</name>
    <name type="common">Darkbarbel catfish</name>
    <name type="synonym">Pelteobagrus vachellii</name>
    <dbReference type="NCBI Taxonomy" id="175792"/>
    <lineage>
        <taxon>Eukaryota</taxon>
        <taxon>Metazoa</taxon>
        <taxon>Chordata</taxon>
        <taxon>Craniata</taxon>
        <taxon>Vertebrata</taxon>
        <taxon>Euteleostomi</taxon>
        <taxon>Actinopterygii</taxon>
        <taxon>Neopterygii</taxon>
        <taxon>Teleostei</taxon>
        <taxon>Ostariophysi</taxon>
        <taxon>Siluriformes</taxon>
        <taxon>Bagridae</taxon>
        <taxon>Tachysurus</taxon>
    </lineage>
</organism>
<evidence type="ECO:0000313" key="3">
    <source>
        <dbReference type="EMBL" id="KAK2868503.1"/>
    </source>
</evidence>
<feature type="signal peptide" evidence="1">
    <location>
        <begin position="1"/>
        <end position="25"/>
    </location>
</feature>
<dbReference type="Pfam" id="PF00059">
    <property type="entry name" value="Lectin_C"/>
    <property type="match status" value="2"/>
</dbReference>
<comment type="caution">
    <text evidence="3">The sequence shown here is derived from an EMBL/GenBank/DDBJ whole genome shotgun (WGS) entry which is preliminary data.</text>
</comment>
<protein>
    <recommendedName>
        <fullName evidence="2">C-type lectin domain-containing protein</fullName>
    </recommendedName>
</protein>
<dbReference type="PROSITE" id="PS50041">
    <property type="entry name" value="C_TYPE_LECTIN_2"/>
    <property type="match status" value="2"/>
</dbReference>
<sequence length="331" mass="38841">MSTNINKHICSLLTIFSLLLSGLFGVPALLDREFFYIDIAKTWLDAQSYCREKYTDLATVDNMAEMKTLIQAVDFFYLGDVWIGLTKGKETRWGWSIGEDTVQQYSRLTTTSNSFINGSCGAINQDGYWLSLSCFSLQRFICYNEDDSMIYSQDNKISWRDAQEYCRWMYTDLVDIQNEAHQKAVLSLISTDYMWIGLFSDNWKWSDEATSFFRYWGAWKPLSLFNISNCVVMQMNDNGMWDDSLCDRKLPFVCYKVTTPKKKQVVKIKVRSQQMGNLNDPSMKANILKKIEEMLKRKRMFNYTIKWREKDGVVFHQESDNVQRKKKSDEL</sequence>
<feature type="chain" id="PRO_5041701751" description="C-type lectin domain-containing protein" evidence="1">
    <location>
        <begin position="26"/>
        <end position="331"/>
    </location>
</feature>
<dbReference type="PANTHER" id="PTHR45784:SF3">
    <property type="entry name" value="C-TYPE LECTIN DOMAIN FAMILY 4 MEMBER K-LIKE-RELATED"/>
    <property type="match status" value="1"/>
</dbReference>
<dbReference type="InterPro" id="IPR016187">
    <property type="entry name" value="CTDL_fold"/>
</dbReference>
<dbReference type="EMBL" id="JAVHJS010000001">
    <property type="protein sequence ID" value="KAK2868503.1"/>
    <property type="molecule type" value="Genomic_DNA"/>
</dbReference>
<dbReference type="Gene3D" id="3.10.100.10">
    <property type="entry name" value="Mannose-Binding Protein A, subunit A"/>
    <property type="match status" value="2"/>
</dbReference>
<keyword evidence="4" id="KW-1185">Reference proteome</keyword>
<keyword evidence="1" id="KW-0732">Signal</keyword>
<feature type="domain" description="C-type lectin" evidence="2">
    <location>
        <begin position="142"/>
        <end position="255"/>
    </location>
</feature>
<dbReference type="Proteomes" id="UP001187315">
    <property type="component" value="Unassembled WGS sequence"/>
</dbReference>
<name>A0AA88T910_TACVA</name>
<evidence type="ECO:0000259" key="2">
    <source>
        <dbReference type="PROSITE" id="PS50041"/>
    </source>
</evidence>
<proteinExistence type="predicted"/>
<dbReference type="InterPro" id="IPR001304">
    <property type="entry name" value="C-type_lectin-like"/>
</dbReference>
<dbReference type="AlphaFoldDB" id="A0AA88T910"/>